<reference evidence="1 2" key="1">
    <citation type="journal article" date="2019" name="Nat. Microbiol.">
        <title>Mediterranean grassland soil C-N compound turnover is dependent on rainfall and depth, and is mediated by genomically divergent microorganisms.</title>
        <authorList>
            <person name="Diamond S."/>
            <person name="Andeer P.F."/>
            <person name="Li Z."/>
            <person name="Crits-Christoph A."/>
            <person name="Burstein D."/>
            <person name="Anantharaman K."/>
            <person name="Lane K.R."/>
            <person name="Thomas B.C."/>
            <person name="Pan C."/>
            <person name="Northen T.R."/>
            <person name="Banfield J.F."/>
        </authorList>
    </citation>
    <scope>NUCLEOTIDE SEQUENCE [LARGE SCALE GENOMIC DNA]</scope>
    <source>
        <strain evidence="1">WS_2</strain>
    </source>
</reference>
<dbReference type="GO" id="GO:0045338">
    <property type="term" value="P:farnesyl diphosphate metabolic process"/>
    <property type="evidence" value="ECO:0007669"/>
    <property type="project" value="InterPro"/>
</dbReference>
<dbReference type="SUPFAM" id="SSF48576">
    <property type="entry name" value="Terpenoid synthases"/>
    <property type="match status" value="1"/>
</dbReference>
<dbReference type="EMBL" id="VBOS01000221">
    <property type="protein sequence ID" value="TMQ55324.1"/>
    <property type="molecule type" value="Genomic_DNA"/>
</dbReference>
<accession>A0A538SVM9</accession>
<sequence>MQAPNREDHRFCRDILPRVSRTFAINMRLMGGSLGDSVRTAYLLCRSADALEDSWRGDAGEIRDRFGGLVAAIDGQEAAARQLASRAARSAAGRPDLELVAHLPEVLRVFGALPALDREAIAECLRVMCFGMSRFAARAAERPPASAYLDTEGELRAYCYAVAGCVGVMLTRLFAGRVPAKDPPAEARRLALAPVVGEALQLTNILLDWPVDIRRGRCFVPAAWLAEHGLAPGDLVGRDDPGVRALSARLESWARESLARVPEYLTLIPPTAVRIRLFCLWPAVWAAGSLAHARRDPEFPWGTRRPRLPRAELWRRAIGCMFVRPEAALREA</sequence>
<dbReference type="PANTHER" id="PTHR11626:SF2">
    <property type="entry name" value="SQUALENE SYNTHASE"/>
    <property type="match status" value="1"/>
</dbReference>
<dbReference type="InterPro" id="IPR002060">
    <property type="entry name" value="Squ/phyt_synthse"/>
</dbReference>
<name>A0A538SVM9_UNCEI</name>
<dbReference type="Proteomes" id="UP000317716">
    <property type="component" value="Unassembled WGS sequence"/>
</dbReference>
<gene>
    <name evidence="1" type="ORF">E6K72_06545</name>
</gene>
<dbReference type="InterPro" id="IPR044844">
    <property type="entry name" value="Trans_IPPS_euk-type"/>
</dbReference>
<comment type="caution">
    <text evidence="1">The sequence shown here is derived from an EMBL/GenBank/DDBJ whole genome shotgun (WGS) entry which is preliminary data.</text>
</comment>
<dbReference type="AlphaFoldDB" id="A0A538SVM9"/>
<dbReference type="GO" id="GO:0051996">
    <property type="term" value="F:squalene synthase [NAD(P)H] activity"/>
    <property type="evidence" value="ECO:0007669"/>
    <property type="project" value="InterPro"/>
</dbReference>
<proteinExistence type="predicted"/>
<organism evidence="1 2">
    <name type="scientific">Eiseniibacteriota bacterium</name>
    <dbReference type="NCBI Taxonomy" id="2212470"/>
    <lineage>
        <taxon>Bacteria</taxon>
        <taxon>Candidatus Eiseniibacteriota</taxon>
    </lineage>
</organism>
<evidence type="ECO:0000313" key="2">
    <source>
        <dbReference type="Proteomes" id="UP000317716"/>
    </source>
</evidence>
<dbReference type="SFLD" id="SFLDS00005">
    <property type="entry name" value="Isoprenoid_Synthase_Type_I"/>
    <property type="match status" value="1"/>
</dbReference>
<dbReference type="PANTHER" id="PTHR11626">
    <property type="entry name" value="FARNESYL-DIPHOSPHATE FARNESYLTRANSFERASE"/>
    <property type="match status" value="1"/>
</dbReference>
<dbReference type="Pfam" id="PF00494">
    <property type="entry name" value="SQS_PSY"/>
    <property type="match status" value="1"/>
</dbReference>
<dbReference type="InterPro" id="IPR008949">
    <property type="entry name" value="Isoprenoid_synthase_dom_sf"/>
</dbReference>
<dbReference type="SFLD" id="SFLDG01018">
    <property type="entry name" value="Squalene/Phytoene_Synthase_Lik"/>
    <property type="match status" value="1"/>
</dbReference>
<evidence type="ECO:0000313" key="1">
    <source>
        <dbReference type="EMBL" id="TMQ55324.1"/>
    </source>
</evidence>
<dbReference type="Gene3D" id="1.10.600.10">
    <property type="entry name" value="Farnesyl Diphosphate Synthase"/>
    <property type="match status" value="1"/>
</dbReference>
<protein>
    <submittedName>
        <fullName evidence="1">Squalene synthase</fullName>
    </submittedName>
</protein>